<evidence type="ECO:0000313" key="7">
    <source>
        <dbReference type="Proteomes" id="UP000054350"/>
    </source>
</evidence>
<gene>
    <name evidence="6" type="ORF">AMAG_14508</name>
</gene>
<evidence type="ECO:0000256" key="4">
    <source>
        <dbReference type="SAM" id="MobiDB-lite"/>
    </source>
</evidence>
<dbReference type="Pfam" id="PF00625">
    <property type="entry name" value="Guanylate_kin"/>
    <property type="match status" value="1"/>
</dbReference>
<proteinExistence type="inferred from homology"/>
<dbReference type="InterPro" id="IPR008144">
    <property type="entry name" value="Guanylate_kin-like_dom"/>
</dbReference>
<dbReference type="PANTHER" id="PTHR23117:SF13">
    <property type="entry name" value="GUANYLATE KINASE"/>
    <property type="match status" value="1"/>
</dbReference>
<dbReference type="GO" id="GO:0005829">
    <property type="term" value="C:cytosol"/>
    <property type="evidence" value="ECO:0007669"/>
    <property type="project" value="TreeGrafter"/>
</dbReference>
<dbReference type="OrthoDB" id="6334211at2759"/>
<comment type="similarity">
    <text evidence="1">Belongs to the guanylate kinase family.</text>
</comment>
<reference evidence="7" key="2">
    <citation type="submission" date="2009-11" db="EMBL/GenBank/DDBJ databases">
        <title>The Genome Sequence of Allomyces macrogynus strain ATCC 38327.</title>
        <authorList>
            <consortium name="The Broad Institute Genome Sequencing Platform"/>
            <person name="Russ C."/>
            <person name="Cuomo C."/>
            <person name="Shea T."/>
            <person name="Young S.K."/>
            <person name="Zeng Q."/>
            <person name="Koehrsen M."/>
            <person name="Haas B."/>
            <person name="Borodovsky M."/>
            <person name="Guigo R."/>
            <person name="Alvarado L."/>
            <person name="Berlin A."/>
            <person name="Borenstein D."/>
            <person name="Chen Z."/>
            <person name="Engels R."/>
            <person name="Freedman E."/>
            <person name="Gellesch M."/>
            <person name="Goldberg J."/>
            <person name="Griggs A."/>
            <person name="Gujja S."/>
            <person name="Heiman D."/>
            <person name="Hepburn T."/>
            <person name="Howarth C."/>
            <person name="Jen D."/>
            <person name="Larson L."/>
            <person name="Lewis B."/>
            <person name="Mehta T."/>
            <person name="Park D."/>
            <person name="Pearson M."/>
            <person name="Roberts A."/>
            <person name="Saif S."/>
            <person name="Shenoy N."/>
            <person name="Sisk P."/>
            <person name="Stolte C."/>
            <person name="Sykes S."/>
            <person name="Walk T."/>
            <person name="White J."/>
            <person name="Yandava C."/>
            <person name="Burger G."/>
            <person name="Gray M.W."/>
            <person name="Holland P.W.H."/>
            <person name="King N."/>
            <person name="Lang F.B.F."/>
            <person name="Roger A.J."/>
            <person name="Ruiz-Trillo I."/>
            <person name="Lander E."/>
            <person name="Nusbaum C."/>
        </authorList>
    </citation>
    <scope>NUCLEOTIDE SEQUENCE [LARGE SCALE GENOMIC DNA]</scope>
    <source>
        <strain evidence="7">ATCC 38327</strain>
    </source>
</reference>
<dbReference type="AlphaFoldDB" id="A0A0L0T6E3"/>
<evidence type="ECO:0000256" key="1">
    <source>
        <dbReference type="ARBA" id="ARBA00005790"/>
    </source>
</evidence>
<evidence type="ECO:0000256" key="3">
    <source>
        <dbReference type="ARBA" id="ARBA00022777"/>
    </source>
</evidence>
<dbReference type="STRING" id="578462.A0A0L0T6E3"/>
<dbReference type="VEuPathDB" id="FungiDB:AMAG_14508"/>
<dbReference type="Proteomes" id="UP000054350">
    <property type="component" value="Unassembled WGS sequence"/>
</dbReference>
<dbReference type="eggNOG" id="KOG0707">
    <property type="taxonomic scope" value="Eukaryota"/>
</dbReference>
<feature type="compositionally biased region" description="Low complexity" evidence="4">
    <location>
        <begin position="1"/>
        <end position="11"/>
    </location>
</feature>
<name>A0A0L0T6E3_ALLM3</name>
<keyword evidence="7" id="KW-1185">Reference proteome</keyword>
<dbReference type="PROSITE" id="PS00856">
    <property type="entry name" value="GUANYLATE_KINASE_1"/>
    <property type="match status" value="1"/>
</dbReference>
<dbReference type="InterPro" id="IPR008145">
    <property type="entry name" value="GK/Ca_channel_bsu"/>
</dbReference>
<keyword evidence="3 6" id="KW-0418">Kinase</keyword>
<evidence type="ECO:0000256" key="2">
    <source>
        <dbReference type="ARBA" id="ARBA00022679"/>
    </source>
</evidence>
<organism evidence="6 7">
    <name type="scientific">Allomyces macrogynus (strain ATCC 38327)</name>
    <name type="common">Allomyces javanicus var. macrogynus</name>
    <dbReference type="NCBI Taxonomy" id="578462"/>
    <lineage>
        <taxon>Eukaryota</taxon>
        <taxon>Fungi</taxon>
        <taxon>Fungi incertae sedis</taxon>
        <taxon>Blastocladiomycota</taxon>
        <taxon>Blastocladiomycetes</taxon>
        <taxon>Blastocladiales</taxon>
        <taxon>Blastocladiaceae</taxon>
        <taxon>Allomyces</taxon>
    </lineage>
</organism>
<feature type="region of interest" description="Disordered" evidence="4">
    <location>
        <begin position="1"/>
        <end position="42"/>
    </location>
</feature>
<dbReference type="SUPFAM" id="SSF52540">
    <property type="entry name" value="P-loop containing nucleoside triphosphate hydrolases"/>
    <property type="match status" value="1"/>
</dbReference>
<sequence length="230" mass="24530">MSDAAPATTPAIAPPAANPASAPASDAKDNTRPLVVSGPSGSGKSTLLNRLFKEFPDQFGFSVSHTTRSPRPGETDGVSYHFVTREAFDAVVAAHGFIEHAEFSGNCYGTSIAAVQAVTATPAPSGRPRVCVLDIEQAGVRNVKKSDLHARFVFIKPPSVEKIEKRELEGEGIPGTHDVIIVNDDAARAYEELKAWVIAHYELDVPKAVEKEKAPPAAEGKKKSKFCVIQ</sequence>
<dbReference type="PROSITE" id="PS50052">
    <property type="entry name" value="GUANYLATE_KINASE_2"/>
    <property type="match status" value="1"/>
</dbReference>
<dbReference type="GO" id="GO:0004385">
    <property type="term" value="F:GMP kinase activity"/>
    <property type="evidence" value="ECO:0007669"/>
    <property type="project" value="TreeGrafter"/>
</dbReference>
<evidence type="ECO:0000313" key="6">
    <source>
        <dbReference type="EMBL" id="KNE70368.1"/>
    </source>
</evidence>
<feature type="domain" description="Guanylate kinase-like" evidence="5">
    <location>
        <begin position="31"/>
        <end position="230"/>
    </location>
</feature>
<dbReference type="OMA" id="KSDLHAR"/>
<dbReference type="InterPro" id="IPR027417">
    <property type="entry name" value="P-loop_NTPase"/>
</dbReference>
<dbReference type="InterPro" id="IPR020590">
    <property type="entry name" value="Guanylate_kinase_CS"/>
</dbReference>
<dbReference type="CDD" id="cd00071">
    <property type="entry name" value="GMPK"/>
    <property type="match status" value="1"/>
</dbReference>
<dbReference type="PANTHER" id="PTHR23117">
    <property type="entry name" value="GUANYLATE KINASE-RELATED"/>
    <property type="match status" value="1"/>
</dbReference>
<protein>
    <submittedName>
        <fullName evidence="6">Guanylate kinase</fullName>
    </submittedName>
</protein>
<reference evidence="6 7" key="1">
    <citation type="submission" date="2009-11" db="EMBL/GenBank/DDBJ databases">
        <title>Annotation of Allomyces macrogynus ATCC 38327.</title>
        <authorList>
            <consortium name="The Broad Institute Genome Sequencing Platform"/>
            <person name="Russ C."/>
            <person name="Cuomo C."/>
            <person name="Burger G."/>
            <person name="Gray M.W."/>
            <person name="Holland P.W.H."/>
            <person name="King N."/>
            <person name="Lang F.B.F."/>
            <person name="Roger A.J."/>
            <person name="Ruiz-Trillo I."/>
            <person name="Young S.K."/>
            <person name="Zeng Q."/>
            <person name="Gargeya S."/>
            <person name="Fitzgerald M."/>
            <person name="Haas B."/>
            <person name="Abouelleil A."/>
            <person name="Alvarado L."/>
            <person name="Arachchi H.M."/>
            <person name="Berlin A."/>
            <person name="Chapman S.B."/>
            <person name="Gearin G."/>
            <person name="Goldberg J."/>
            <person name="Griggs A."/>
            <person name="Gujja S."/>
            <person name="Hansen M."/>
            <person name="Heiman D."/>
            <person name="Howarth C."/>
            <person name="Larimer J."/>
            <person name="Lui A."/>
            <person name="MacDonald P.J.P."/>
            <person name="McCowen C."/>
            <person name="Montmayeur A."/>
            <person name="Murphy C."/>
            <person name="Neiman D."/>
            <person name="Pearson M."/>
            <person name="Priest M."/>
            <person name="Roberts A."/>
            <person name="Saif S."/>
            <person name="Shea T."/>
            <person name="Sisk P."/>
            <person name="Stolte C."/>
            <person name="Sykes S."/>
            <person name="Wortman J."/>
            <person name="Nusbaum C."/>
            <person name="Birren B."/>
        </authorList>
    </citation>
    <scope>NUCLEOTIDE SEQUENCE [LARGE SCALE GENOMIC DNA]</scope>
    <source>
        <strain evidence="6 7">ATCC 38327</strain>
    </source>
</reference>
<dbReference type="EMBL" id="GG745365">
    <property type="protein sequence ID" value="KNE70368.1"/>
    <property type="molecule type" value="Genomic_DNA"/>
</dbReference>
<evidence type="ECO:0000259" key="5">
    <source>
        <dbReference type="PROSITE" id="PS50052"/>
    </source>
</evidence>
<dbReference type="Gene3D" id="3.40.50.300">
    <property type="entry name" value="P-loop containing nucleotide triphosphate hydrolases"/>
    <property type="match status" value="1"/>
</dbReference>
<keyword evidence="2" id="KW-0808">Transferase</keyword>
<dbReference type="SMART" id="SM00072">
    <property type="entry name" value="GuKc"/>
    <property type="match status" value="1"/>
</dbReference>
<accession>A0A0L0T6E3</accession>